<dbReference type="InterPro" id="IPR024439">
    <property type="entry name" value="RNHCP"/>
</dbReference>
<feature type="domain" description="RNHCP" evidence="1">
    <location>
        <begin position="29"/>
        <end position="117"/>
    </location>
</feature>
<gene>
    <name evidence="2" type="ORF">NCTC10797_00176</name>
</gene>
<dbReference type="AlphaFoldDB" id="A0A4U8W395"/>
<evidence type="ECO:0000313" key="2">
    <source>
        <dbReference type="EMBL" id="VFA96427.1"/>
    </source>
</evidence>
<reference evidence="2 3" key="1">
    <citation type="submission" date="2019-02" db="EMBL/GenBank/DDBJ databases">
        <authorList>
            <consortium name="Pathogen Informatics"/>
        </authorList>
    </citation>
    <scope>NUCLEOTIDE SEQUENCE [LARGE SCALE GENOMIC DNA]</scope>
    <source>
        <strain evidence="2 3">3012STDY6756504</strain>
    </source>
</reference>
<proteinExistence type="predicted"/>
<dbReference type="Proteomes" id="UP000290439">
    <property type="component" value="Chromosome"/>
</dbReference>
<accession>A0A4U8W395</accession>
<protein>
    <submittedName>
        <fullName evidence="2">RNHCP domain</fullName>
    </submittedName>
</protein>
<name>A0A4U8W395_9NOCA</name>
<dbReference type="EMBL" id="LR215973">
    <property type="protein sequence ID" value="VFA96427.1"/>
    <property type="molecule type" value="Genomic_DNA"/>
</dbReference>
<evidence type="ECO:0000259" key="1">
    <source>
        <dbReference type="Pfam" id="PF12647"/>
    </source>
</evidence>
<sequence length="137" mass="15091">MPRKNTTRQRRQRSKDVLHATHTGSSAGTFRCLHCRFDVPLVAPGTAHRNHCPQCLTSRHVDGRRPGDRAEVCRGRMMAISVSVRDSGEWALIHHCLACGAVRSNRIAGDDNALALMRIAVRPLADSHAGRRALLAL</sequence>
<dbReference type="Pfam" id="PF12647">
    <property type="entry name" value="RNHCP"/>
    <property type="match status" value="1"/>
</dbReference>
<evidence type="ECO:0000313" key="3">
    <source>
        <dbReference type="Proteomes" id="UP000290439"/>
    </source>
</evidence>
<organism evidence="2 3">
    <name type="scientific">Nocardia cyriacigeorgica</name>
    <dbReference type="NCBI Taxonomy" id="135487"/>
    <lineage>
        <taxon>Bacteria</taxon>
        <taxon>Bacillati</taxon>
        <taxon>Actinomycetota</taxon>
        <taxon>Actinomycetes</taxon>
        <taxon>Mycobacteriales</taxon>
        <taxon>Nocardiaceae</taxon>
        <taxon>Nocardia</taxon>
    </lineage>
</organism>